<dbReference type="EMBL" id="JAAAID010000537">
    <property type="protein sequence ID" value="KAG0016397.1"/>
    <property type="molecule type" value="Genomic_DNA"/>
</dbReference>
<feature type="region of interest" description="Disordered" evidence="1">
    <location>
        <begin position="708"/>
        <end position="734"/>
    </location>
</feature>
<protein>
    <recommendedName>
        <fullName evidence="4">F-box domain-containing protein</fullName>
    </recommendedName>
</protein>
<name>A0A9P6MXW4_9FUNG</name>
<evidence type="ECO:0000256" key="1">
    <source>
        <dbReference type="SAM" id="MobiDB-lite"/>
    </source>
</evidence>
<dbReference type="InterPro" id="IPR036047">
    <property type="entry name" value="F-box-like_dom_sf"/>
</dbReference>
<reference evidence="2" key="1">
    <citation type="journal article" date="2020" name="Fungal Divers.">
        <title>Resolving the Mortierellaceae phylogeny through synthesis of multi-gene phylogenetics and phylogenomics.</title>
        <authorList>
            <person name="Vandepol N."/>
            <person name="Liber J."/>
            <person name="Desiro A."/>
            <person name="Na H."/>
            <person name="Kennedy M."/>
            <person name="Barry K."/>
            <person name="Grigoriev I.V."/>
            <person name="Miller A.N."/>
            <person name="O'Donnell K."/>
            <person name="Stajich J.E."/>
            <person name="Bonito G."/>
        </authorList>
    </citation>
    <scope>NUCLEOTIDE SEQUENCE</scope>
    <source>
        <strain evidence="2">NRRL 2769</strain>
    </source>
</reference>
<accession>A0A9P6MXW4</accession>
<keyword evidence="3" id="KW-1185">Reference proteome</keyword>
<proteinExistence type="predicted"/>
<feature type="region of interest" description="Disordered" evidence="1">
    <location>
        <begin position="547"/>
        <end position="568"/>
    </location>
</feature>
<dbReference type="SUPFAM" id="SSF52047">
    <property type="entry name" value="RNI-like"/>
    <property type="match status" value="1"/>
</dbReference>
<dbReference type="OrthoDB" id="2397486at2759"/>
<feature type="compositionally biased region" description="Basic residues" evidence="1">
    <location>
        <begin position="64"/>
        <end position="73"/>
    </location>
</feature>
<dbReference type="CDD" id="cd09917">
    <property type="entry name" value="F-box_SF"/>
    <property type="match status" value="1"/>
</dbReference>
<dbReference type="AlphaFoldDB" id="A0A9P6MXW4"/>
<organism evidence="2 3">
    <name type="scientific">Entomortierella chlamydospora</name>
    <dbReference type="NCBI Taxonomy" id="101097"/>
    <lineage>
        <taxon>Eukaryota</taxon>
        <taxon>Fungi</taxon>
        <taxon>Fungi incertae sedis</taxon>
        <taxon>Mucoromycota</taxon>
        <taxon>Mortierellomycotina</taxon>
        <taxon>Mortierellomycetes</taxon>
        <taxon>Mortierellales</taxon>
        <taxon>Mortierellaceae</taxon>
        <taxon>Entomortierella</taxon>
    </lineage>
</organism>
<feature type="compositionally biased region" description="Low complexity" evidence="1">
    <location>
        <begin position="551"/>
        <end position="564"/>
    </location>
</feature>
<comment type="caution">
    <text evidence="2">The sequence shown here is derived from an EMBL/GenBank/DDBJ whole genome shotgun (WGS) entry which is preliminary data.</text>
</comment>
<evidence type="ECO:0000313" key="2">
    <source>
        <dbReference type="EMBL" id="KAG0016397.1"/>
    </source>
</evidence>
<sequence>MPSITSTPIIDKDLALALDLNDLEDDPPLDHEYYLDEIEDDYTTYDLDDEHDYDDIRLAPPTQHKSKQRKSRNKKQETTRQPPFTKIVQPIIDNPRPLAFPLEVLGLVCSHLSQSTLRANVSLVCKDWNAVSDRFIRRFGVWSALSEDYQKRLLEQMKKLDTLECWFNMDPDIPYSESVITQENTRQRWRMFRDAILAPFDNEFQDDISHREQRQKQQQGEHLPKCLLHNIRKLSLRGCFINYSDAIVDLHRGQGLKFLKSFFLEIHQGSRDFLLFPFLDDCPNLLEFTIRVPFSSTVKVLTGDADDLIPDDIPLPVNPETAHFPVRPKPIIPPKEYQQRYNLRVFDIANCTIKHPVIERIVSTCPKLQVLKANDINKQVWIGGLGIYHSYQINHKRLLDHAKIMCPDLKWYNVFVRQSAPTDSEHMERVNTYFPDTRYLSISCCGYQPAMPHALIPRTLFNQITVLEVNPNYNTSSHSGIMNKILCQTPNLLHLIAPKYALLTSELYEPPEPEVVTAPWSFYIENKRARRRQERMERRCQRRGALLRYQNAGSSSTSNSTPGSDDPKVWQCRDLRSFDMGLDSAANSSFVFATYLERNRLFSNLTDLRLSMPTLKVGQRMDPPHVVKQREKKAAEKLRHRQGLEDIKTKELKTPERYPNELLHLEGLRSLEFLHVTVQRVPGMVHPSDFEFLKKQSDETVMRIIPRETNDLDETEGAGSTNNKSTVGDEENDDIQKSEVIAETFWPRLQAFHIRYMYNDSSVIGSWKLASDIGSIRPGVEFSIKQRFAWL</sequence>
<dbReference type="SUPFAM" id="SSF81383">
    <property type="entry name" value="F-box domain"/>
    <property type="match status" value="1"/>
</dbReference>
<feature type="region of interest" description="Disordered" evidence="1">
    <location>
        <begin position="53"/>
        <end position="83"/>
    </location>
</feature>
<evidence type="ECO:0000313" key="3">
    <source>
        <dbReference type="Proteomes" id="UP000703661"/>
    </source>
</evidence>
<gene>
    <name evidence="2" type="ORF">BGZ80_009251</name>
</gene>
<evidence type="ECO:0008006" key="4">
    <source>
        <dbReference type="Google" id="ProtNLM"/>
    </source>
</evidence>
<dbReference type="Proteomes" id="UP000703661">
    <property type="component" value="Unassembled WGS sequence"/>
</dbReference>